<name>A0AAV5GGF7_9BASI</name>
<dbReference type="EMBL" id="BQKY01000003">
    <property type="protein sequence ID" value="GJN88354.1"/>
    <property type="molecule type" value="Genomic_DNA"/>
</dbReference>
<dbReference type="AlphaFoldDB" id="A0AAV5GGF7"/>
<proteinExistence type="predicted"/>
<feature type="region of interest" description="Disordered" evidence="1">
    <location>
        <begin position="15"/>
        <end position="41"/>
    </location>
</feature>
<accession>A0AAV5GGF7</accession>
<comment type="caution">
    <text evidence="2">The sequence shown here is derived from an EMBL/GenBank/DDBJ whole genome shotgun (WGS) entry which is preliminary data.</text>
</comment>
<evidence type="ECO:0000313" key="3">
    <source>
        <dbReference type="Proteomes" id="UP001342314"/>
    </source>
</evidence>
<keyword evidence="3" id="KW-1185">Reference proteome</keyword>
<feature type="compositionally biased region" description="Basic and acidic residues" evidence="1">
    <location>
        <begin position="24"/>
        <end position="35"/>
    </location>
</feature>
<evidence type="ECO:0000256" key="1">
    <source>
        <dbReference type="SAM" id="MobiDB-lite"/>
    </source>
</evidence>
<reference evidence="2 3" key="1">
    <citation type="submission" date="2021-12" db="EMBL/GenBank/DDBJ databases">
        <title>High titer production of polyol ester of fatty acids by Rhodotorula paludigena BS15 towards product separation-free biomass refinery.</title>
        <authorList>
            <person name="Mano J."/>
            <person name="Ono H."/>
            <person name="Tanaka T."/>
            <person name="Naito K."/>
            <person name="Sushida H."/>
            <person name="Ike M."/>
            <person name="Tokuyasu K."/>
            <person name="Kitaoka M."/>
        </authorList>
    </citation>
    <scope>NUCLEOTIDE SEQUENCE [LARGE SCALE GENOMIC DNA]</scope>
    <source>
        <strain evidence="2 3">BS15</strain>
    </source>
</reference>
<dbReference type="Proteomes" id="UP001342314">
    <property type="component" value="Unassembled WGS sequence"/>
</dbReference>
<organism evidence="2 3">
    <name type="scientific">Rhodotorula paludigena</name>
    <dbReference type="NCBI Taxonomy" id="86838"/>
    <lineage>
        <taxon>Eukaryota</taxon>
        <taxon>Fungi</taxon>
        <taxon>Dikarya</taxon>
        <taxon>Basidiomycota</taxon>
        <taxon>Pucciniomycotina</taxon>
        <taxon>Microbotryomycetes</taxon>
        <taxon>Sporidiobolales</taxon>
        <taxon>Sporidiobolaceae</taxon>
        <taxon>Rhodotorula</taxon>
    </lineage>
</organism>
<gene>
    <name evidence="2" type="ORF">Rhopal_001319-T1</name>
</gene>
<protein>
    <submittedName>
        <fullName evidence="2">Uncharacterized protein</fullName>
    </submittedName>
</protein>
<sequence>MSQPKLCAYGFSRGLSEGCQMPEENGKTKSGESGKKSSGWHGEYNYSDLYENVDLDRLANALSQATSLNDFQQVMVDEINCNTLAKTKDVIATTGNGNGNGPFYRGGTPM</sequence>
<evidence type="ECO:0000313" key="2">
    <source>
        <dbReference type="EMBL" id="GJN88354.1"/>
    </source>
</evidence>
<feature type="region of interest" description="Disordered" evidence="1">
    <location>
        <begin position="91"/>
        <end position="110"/>
    </location>
</feature>